<protein>
    <recommendedName>
        <fullName evidence="9">Homeobox domain-containing protein</fullName>
    </recommendedName>
</protein>
<dbReference type="PANTHER" id="PTHR24340">
    <property type="entry name" value="HOMEOBOX PROTEIN NKX"/>
    <property type="match status" value="1"/>
</dbReference>
<dbReference type="InterPro" id="IPR017970">
    <property type="entry name" value="Homeobox_CS"/>
</dbReference>
<dbReference type="SMART" id="SM00389">
    <property type="entry name" value="HOX"/>
    <property type="match status" value="1"/>
</dbReference>
<evidence type="ECO:0000256" key="5">
    <source>
        <dbReference type="ARBA" id="ARBA00023242"/>
    </source>
</evidence>
<dbReference type="PROSITE" id="PS50071">
    <property type="entry name" value="HOMEOBOX_2"/>
    <property type="match status" value="1"/>
</dbReference>
<accession>A0A8R2F837</accession>
<organism evidence="10 11">
    <name type="scientific">Acyrthosiphon pisum</name>
    <name type="common">Pea aphid</name>
    <dbReference type="NCBI Taxonomy" id="7029"/>
    <lineage>
        <taxon>Eukaryota</taxon>
        <taxon>Metazoa</taxon>
        <taxon>Ecdysozoa</taxon>
        <taxon>Arthropoda</taxon>
        <taxon>Hexapoda</taxon>
        <taxon>Insecta</taxon>
        <taxon>Pterygota</taxon>
        <taxon>Neoptera</taxon>
        <taxon>Paraneoptera</taxon>
        <taxon>Hemiptera</taxon>
        <taxon>Sternorrhyncha</taxon>
        <taxon>Aphidomorpha</taxon>
        <taxon>Aphidoidea</taxon>
        <taxon>Aphididae</taxon>
        <taxon>Macrosiphini</taxon>
        <taxon>Acyrthosiphon</taxon>
    </lineage>
</organism>
<dbReference type="RefSeq" id="XP_008182940.2">
    <property type="nucleotide sequence ID" value="XM_008184718.2"/>
</dbReference>
<feature type="DNA-binding region" description="Homeobox" evidence="6">
    <location>
        <begin position="266"/>
        <end position="325"/>
    </location>
</feature>
<dbReference type="InterPro" id="IPR001356">
    <property type="entry name" value="HD"/>
</dbReference>
<dbReference type="GO" id="GO:0000981">
    <property type="term" value="F:DNA-binding transcription factor activity, RNA polymerase II-specific"/>
    <property type="evidence" value="ECO:0007669"/>
    <property type="project" value="InterPro"/>
</dbReference>
<reference evidence="11" key="1">
    <citation type="submission" date="2010-06" db="EMBL/GenBank/DDBJ databases">
        <authorList>
            <person name="Jiang H."/>
            <person name="Abraham K."/>
            <person name="Ali S."/>
            <person name="Alsbrooks S.L."/>
            <person name="Anim B.N."/>
            <person name="Anosike U.S."/>
            <person name="Attaway T."/>
            <person name="Bandaranaike D.P."/>
            <person name="Battles P.K."/>
            <person name="Bell S.N."/>
            <person name="Bell A.V."/>
            <person name="Beltran B."/>
            <person name="Bickham C."/>
            <person name="Bustamante Y."/>
            <person name="Caleb T."/>
            <person name="Canada A."/>
            <person name="Cardenas V."/>
            <person name="Carter K."/>
            <person name="Chacko J."/>
            <person name="Chandrabose M.N."/>
            <person name="Chavez D."/>
            <person name="Chavez A."/>
            <person name="Chen L."/>
            <person name="Chu H.-S."/>
            <person name="Claassen K.J."/>
            <person name="Cockrell R."/>
            <person name="Collins M."/>
            <person name="Cooper J.A."/>
            <person name="Cree A."/>
            <person name="Curry S.M."/>
            <person name="Da Y."/>
            <person name="Dao M.D."/>
            <person name="Das B."/>
            <person name="Davila M.-L."/>
            <person name="Davy-Carroll L."/>
            <person name="Denson S."/>
            <person name="Dinh H."/>
            <person name="Ebong V.E."/>
            <person name="Edwards J.R."/>
            <person name="Egan A."/>
            <person name="El-Daye J."/>
            <person name="Escobedo L."/>
            <person name="Fernandez S."/>
            <person name="Fernando P.R."/>
            <person name="Flagg N."/>
            <person name="Forbes L.D."/>
            <person name="Fowler R.G."/>
            <person name="Fu Q."/>
            <person name="Gabisi R.A."/>
            <person name="Ganer J."/>
            <person name="Garbino Pronczuk A."/>
            <person name="Garcia R.M."/>
            <person name="Garner T."/>
            <person name="Garrett T.E."/>
            <person name="Gonzalez D.A."/>
            <person name="Hamid H."/>
            <person name="Hawkins E.S."/>
            <person name="Hirani K."/>
            <person name="Hogues M.E."/>
            <person name="Hollins B."/>
            <person name="Hsiao C.-H."/>
            <person name="Jabil R."/>
            <person name="James M.L."/>
            <person name="Jhangiani S.N."/>
            <person name="Johnson B."/>
            <person name="Johnson Q."/>
            <person name="Joshi V."/>
            <person name="Kalu J.B."/>
            <person name="Kam C."/>
            <person name="Kashfia A."/>
            <person name="Keebler J."/>
            <person name="Kisamo H."/>
            <person name="Kovar C.L."/>
            <person name="Lago L.A."/>
            <person name="Lai C.-Y."/>
            <person name="Laidlaw J."/>
            <person name="Lara F."/>
            <person name="Le T.-K."/>
            <person name="Lee S.L."/>
            <person name="Legall F.H."/>
            <person name="Lemon S.J."/>
            <person name="Lewis L.R."/>
            <person name="Li B."/>
            <person name="Liu Y."/>
            <person name="Liu Y.-S."/>
            <person name="Lopez J."/>
            <person name="Lozado R.J."/>
            <person name="Lu J."/>
            <person name="Madu R.C."/>
            <person name="Maheshwari M."/>
            <person name="Maheshwari R."/>
            <person name="Malloy K."/>
            <person name="Martinez E."/>
            <person name="Mathew T."/>
            <person name="Mercado I.C."/>
            <person name="Mercado C."/>
            <person name="Meyer B."/>
            <person name="Montgomery K."/>
            <person name="Morgan M.B."/>
            <person name="Munidasa M."/>
            <person name="Nazareth L.V."/>
            <person name="Nelson J."/>
            <person name="Ng B.M."/>
            <person name="Nguyen N.B."/>
            <person name="Nguyen P.Q."/>
            <person name="Nguyen T."/>
            <person name="Obregon M."/>
            <person name="Okwuonu G.O."/>
            <person name="Onwere C.G."/>
            <person name="Orozco G."/>
            <person name="Parra A."/>
            <person name="Patel S."/>
            <person name="Patil S."/>
            <person name="Perez A."/>
            <person name="Perez Y."/>
            <person name="Pham C."/>
            <person name="Primus E.L."/>
            <person name="Pu L.-L."/>
            <person name="Puazo M."/>
            <person name="Qin X."/>
            <person name="Quiroz J.B."/>
            <person name="Reese J."/>
            <person name="Richards S."/>
            <person name="Rives C.M."/>
            <person name="Robberts R."/>
            <person name="Ruiz S.J."/>
            <person name="Ruiz M.J."/>
            <person name="Santibanez J."/>
            <person name="Schneider B.W."/>
            <person name="Sisson I."/>
            <person name="Smith M."/>
            <person name="Sodergren E."/>
            <person name="Song X.-Z."/>
            <person name="Song B.B."/>
            <person name="Summersgill H."/>
            <person name="Thelus R."/>
            <person name="Thornton R.D."/>
            <person name="Trejos Z.Y."/>
            <person name="Usmani K."/>
            <person name="Vattathil S."/>
            <person name="Villasana D."/>
            <person name="Walker D.L."/>
            <person name="Wang S."/>
            <person name="Wang K."/>
            <person name="White C.S."/>
            <person name="Williams A.C."/>
            <person name="Williamson J."/>
            <person name="Wilson K."/>
            <person name="Woghiren I.O."/>
            <person name="Woodworth J.R."/>
            <person name="Worley K.C."/>
            <person name="Wright R.A."/>
            <person name="Wu W."/>
            <person name="Young L."/>
            <person name="Zhang L."/>
            <person name="Zhang J."/>
            <person name="Zhu Y."/>
            <person name="Muzny D.M."/>
            <person name="Weinstock G."/>
            <person name="Gibbs R.A."/>
        </authorList>
    </citation>
    <scope>NUCLEOTIDE SEQUENCE [LARGE SCALE GENOMIC DNA]</scope>
    <source>
        <strain evidence="11">LSR1</strain>
    </source>
</reference>
<keyword evidence="11" id="KW-1185">Reference proteome</keyword>
<dbReference type="KEGG" id="api:100570399"/>
<dbReference type="AlphaFoldDB" id="A0A8R2F837"/>
<dbReference type="Gene3D" id="1.10.10.60">
    <property type="entry name" value="Homeodomain-like"/>
    <property type="match status" value="1"/>
</dbReference>
<evidence type="ECO:0000256" key="3">
    <source>
        <dbReference type="ARBA" id="ARBA00023125"/>
    </source>
</evidence>
<evidence type="ECO:0000256" key="2">
    <source>
        <dbReference type="ARBA" id="ARBA00022473"/>
    </source>
</evidence>
<evidence type="ECO:0000256" key="6">
    <source>
        <dbReference type="PROSITE-ProRule" id="PRU00108"/>
    </source>
</evidence>
<reference evidence="10" key="2">
    <citation type="submission" date="2022-06" db="UniProtKB">
        <authorList>
            <consortium name="EnsemblMetazoa"/>
        </authorList>
    </citation>
    <scope>IDENTIFICATION</scope>
</reference>
<dbReference type="Proteomes" id="UP000007819">
    <property type="component" value="Chromosome A2"/>
</dbReference>
<dbReference type="GO" id="GO:0030154">
    <property type="term" value="P:cell differentiation"/>
    <property type="evidence" value="ECO:0007669"/>
    <property type="project" value="TreeGrafter"/>
</dbReference>
<evidence type="ECO:0000313" key="11">
    <source>
        <dbReference type="Proteomes" id="UP000007819"/>
    </source>
</evidence>
<dbReference type="InterPro" id="IPR020479">
    <property type="entry name" value="HD_metazoa"/>
</dbReference>
<proteinExistence type="predicted"/>
<dbReference type="PRINTS" id="PR00024">
    <property type="entry name" value="HOMEOBOX"/>
</dbReference>
<evidence type="ECO:0000256" key="1">
    <source>
        <dbReference type="ARBA" id="ARBA00004123"/>
    </source>
</evidence>
<name>A0A8R2F837_ACYPI</name>
<feature type="domain" description="Homeobox" evidence="9">
    <location>
        <begin position="264"/>
        <end position="324"/>
    </location>
</feature>
<dbReference type="CDD" id="cd00086">
    <property type="entry name" value="homeodomain"/>
    <property type="match status" value="1"/>
</dbReference>
<dbReference type="SUPFAM" id="SSF46689">
    <property type="entry name" value="Homeodomain-like"/>
    <property type="match status" value="1"/>
</dbReference>
<dbReference type="GO" id="GO:0000978">
    <property type="term" value="F:RNA polymerase II cis-regulatory region sequence-specific DNA binding"/>
    <property type="evidence" value="ECO:0007669"/>
    <property type="project" value="TreeGrafter"/>
</dbReference>
<keyword evidence="2" id="KW-0217">Developmental protein</keyword>
<comment type="subcellular location">
    <subcellularLocation>
        <location evidence="1 6 7">Nucleus</location>
    </subcellularLocation>
</comment>
<dbReference type="OrthoDB" id="6159439at2759"/>
<dbReference type="GO" id="GO:0005634">
    <property type="term" value="C:nucleus"/>
    <property type="evidence" value="ECO:0007669"/>
    <property type="project" value="UniProtKB-SubCell"/>
</dbReference>
<dbReference type="InterPro" id="IPR050394">
    <property type="entry name" value="Homeobox_NK-like"/>
</dbReference>
<keyword evidence="5 6" id="KW-0539">Nucleus</keyword>
<dbReference type="Pfam" id="PF00046">
    <property type="entry name" value="Homeodomain"/>
    <property type="match status" value="1"/>
</dbReference>
<sequence length="373" mass="41388">MTSTPPKPATVIEETRRRGDGLQQTIDMHTTNAALAGCTVTMDQFATDDYLQPQHQYAAAAATASAAAADYHCGSNPSECEPAAAAAYPHHHHHHAHHSAKDGGEYFAEPYYYDTAAAAAGYCGGYGGPYDAYSDHNWSSSPQEYNSSSGAGGVIDVSQPYWTPADVGGPLQLTPLTLQPPPPPQPSLLAPELVGFCDVDDFRSAEHGLLQFQPGRGATDQTTCMTTATAADQFFKSTLNNKPIMNRCDQKKSMSKSSTSQRQRAKRKPRVLFSQDVISELEHRFNQQRYLSATEREAMALRLRLTPTQVKIWFQNRRYKSKKLITTDCTIPDNNKKPPRRQFPVIKHCYTELTSLITNNNHNFNHSNKYFNI</sequence>
<evidence type="ECO:0000256" key="7">
    <source>
        <dbReference type="RuleBase" id="RU000682"/>
    </source>
</evidence>
<evidence type="ECO:0000256" key="8">
    <source>
        <dbReference type="SAM" id="MobiDB-lite"/>
    </source>
</evidence>
<dbReference type="GeneID" id="100570399"/>
<dbReference type="PROSITE" id="PS00027">
    <property type="entry name" value="HOMEOBOX_1"/>
    <property type="match status" value="1"/>
</dbReference>
<keyword evidence="4 6" id="KW-0371">Homeobox</keyword>
<dbReference type="PANTHER" id="PTHR24340:SF41">
    <property type="entry name" value="MUSCLE-SPECIFIC HOMEOBOX PROTEIN TINMAN-RELATED"/>
    <property type="match status" value="1"/>
</dbReference>
<dbReference type="EnsemblMetazoa" id="XM_008184718.3">
    <property type="protein sequence ID" value="XP_008182940.2"/>
    <property type="gene ID" value="LOC100570399"/>
</dbReference>
<feature type="region of interest" description="Disordered" evidence="8">
    <location>
        <begin position="245"/>
        <end position="269"/>
    </location>
</feature>
<keyword evidence="3 6" id="KW-0238">DNA-binding</keyword>
<evidence type="ECO:0000313" key="10">
    <source>
        <dbReference type="EnsemblMetazoa" id="XP_008182940.2"/>
    </source>
</evidence>
<evidence type="ECO:0000256" key="4">
    <source>
        <dbReference type="ARBA" id="ARBA00023155"/>
    </source>
</evidence>
<dbReference type="InterPro" id="IPR009057">
    <property type="entry name" value="Homeodomain-like_sf"/>
</dbReference>
<evidence type="ECO:0000259" key="9">
    <source>
        <dbReference type="PROSITE" id="PS50071"/>
    </source>
</evidence>